<dbReference type="PRINTS" id="PR00205">
    <property type="entry name" value="CADHERIN"/>
</dbReference>
<dbReference type="InterPro" id="IPR050174">
    <property type="entry name" value="Protocadherin/Cadherin-CA"/>
</dbReference>
<dbReference type="Gene3D" id="2.60.40.60">
    <property type="entry name" value="Cadherins"/>
    <property type="match status" value="18"/>
</dbReference>
<feature type="domain" description="Cadherin" evidence="17">
    <location>
        <begin position="109"/>
        <end position="217"/>
    </location>
</feature>
<feature type="region of interest" description="Disordered" evidence="15">
    <location>
        <begin position="2530"/>
        <end position="2561"/>
    </location>
</feature>
<feature type="domain" description="Cadherin" evidence="17">
    <location>
        <begin position="1104"/>
        <end position="1208"/>
    </location>
</feature>
<dbReference type="InterPro" id="IPR020894">
    <property type="entry name" value="Cadherin_CS"/>
</dbReference>
<dbReference type="InterPro" id="IPR002126">
    <property type="entry name" value="Cadherin-like_dom"/>
</dbReference>
<evidence type="ECO:0000256" key="11">
    <source>
        <dbReference type="ARBA" id="ARBA00023180"/>
    </source>
</evidence>
<evidence type="ECO:0000256" key="3">
    <source>
        <dbReference type="ARBA" id="ARBA00022475"/>
    </source>
</evidence>
<feature type="domain" description="Cadherin" evidence="17">
    <location>
        <begin position="996"/>
        <end position="1103"/>
    </location>
</feature>
<dbReference type="Pfam" id="PF08266">
    <property type="entry name" value="Cadherin_2"/>
    <property type="match status" value="3"/>
</dbReference>
<dbReference type="PROSITE" id="PS00232">
    <property type="entry name" value="CADHERIN_1"/>
    <property type="match status" value="8"/>
</dbReference>
<name>A0A4U1FL13_MONMO</name>
<keyword evidence="4 16" id="KW-0812">Transmembrane</keyword>
<feature type="region of interest" description="Disordered" evidence="15">
    <location>
        <begin position="2402"/>
        <end position="2436"/>
    </location>
</feature>
<evidence type="ECO:0000256" key="5">
    <source>
        <dbReference type="ARBA" id="ARBA00022729"/>
    </source>
</evidence>
<feature type="domain" description="Cadherin" evidence="17">
    <location>
        <begin position="1629"/>
        <end position="1735"/>
    </location>
</feature>
<feature type="compositionally biased region" description="Low complexity" evidence="15">
    <location>
        <begin position="2541"/>
        <end position="2550"/>
    </location>
</feature>
<dbReference type="InterPro" id="IPR031904">
    <property type="entry name" value="Cadherin_CBD"/>
</dbReference>
<dbReference type="GO" id="GO:0007156">
    <property type="term" value="P:homophilic cell adhesion via plasma membrane adhesion molecules"/>
    <property type="evidence" value="ECO:0007669"/>
    <property type="project" value="InterPro"/>
</dbReference>
<feature type="transmembrane region" description="Helical" evidence="16">
    <location>
        <begin position="2292"/>
        <end position="2314"/>
    </location>
</feature>
<dbReference type="GO" id="GO:0005509">
    <property type="term" value="F:calcium ion binding"/>
    <property type="evidence" value="ECO:0007669"/>
    <property type="project" value="UniProtKB-UniRule"/>
</dbReference>
<evidence type="ECO:0000256" key="16">
    <source>
        <dbReference type="SAM" id="Phobius"/>
    </source>
</evidence>
<proteinExistence type="predicted"/>
<evidence type="ECO:0000256" key="14">
    <source>
        <dbReference type="PROSITE-ProRule" id="PRU00043"/>
    </source>
</evidence>
<feature type="domain" description="Cadherin" evidence="17">
    <location>
        <begin position="1845"/>
        <end position="1952"/>
    </location>
</feature>
<dbReference type="InterPro" id="IPR013164">
    <property type="entry name" value="Cadherin_N"/>
</dbReference>
<dbReference type="SUPFAM" id="SSF49313">
    <property type="entry name" value="Cadherin-like"/>
    <property type="match status" value="18"/>
</dbReference>
<keyword evidence="9 16" id="KW-1133">Transmembrane helix</keyword>
<gene>
    <name evidence="18" type="ORF">EI555_018737</name>
</gene>
<dbReference type="FunFam" id="2.60.40.60:FF:000002">
    <property type="entry name" value="Protocadherin alpha 2"/>
    <property type="match status" value="3"/>
</dbReference>
<feature type="region of interest" description="Disordered" evidence="15">
    <location>
        <begin position="2592"/>
        <end position="2622"/>
    </location>
</feature>
<dbReference type="FunFam" id="2.60.40.60:FF:000018">
    <property type="entry name" value="Protocadherin gamma c3"/>
    <property type="match status" value="2"/>
</dbReference>
<dbReference type="EMBL" id="RWIC01000071">
    <property type="protein sequence ID" value="TKC50779.1"/>
    <property type="molecule type" value="Genomic_DNA"/>
</dbReference>
<organism evidence="18 19">
    <name type="scientific">Monodon monoceros</name>
    <name type="common">Narwhal</name>
    <name type="synonym">Ceratodon monodon</name>
    <dbReference type="NCBI Taxonomy" id="40151"/>
    <lineage>
        <taxon>Eukaryota</taxon>
        <taxon>Metazoa</taxon>
        <taxon>Chordata</taxon>
        <taxon>Craniata</taxon>
        <taxon>Vertebrata</taxon>
        <taxon>Euteleostomi</taxon>
        <taxon>Mammalia</taxon>
        <taxon>Eutheria</taxon>
        <taxon>Laurasiatheria</taxon>
        <taxon>Artiodactyla</taxon>
        <taxon>Whippomorpha</taxon>
        <taxon>Cetacea</taxon>
        <taxon>Odontoceti</taxon>
        <taxon>Monodontidae</taxon>
        <taxon>Monodon</taxon>
    </lineage>
</organism>
<dbReference type="FunFam" id="2.60.40.60:FF:000001">
    <property type="entry name" value="Protocadherin alpha 2"/>
    <property type="match status" value="2"/>
</dbReference>
<dbReference type="FunFam" id="2.60.40.60:FF:000216">
    <property type="entry name" value="protocadherin gamma-C5 isoform X1"/>
    <property type="match status" value="1"/>
</dbReference>
<evidence type="ECO:0000256" key="9">
    <source>
        <dbReference type="ARBA" id="ARBA00022989"/>
    </source>
</evidence>
<evidence type="ECO:0000256" key="2">
    <source>
        <dbReference type="ARBA" id="ARBA00004251"/>
    </source>
</evidence>
<feature type="transmembrane region" description="Helical" evidence="16">
    <location>
        <begin position="1442"/>
        <end position="1465"/>
    </location>
</feature>
<dbReference type="SMART" id="SM00112">
    <property type="entry name" value="CA"/>
    <property type="match status" value="18"/>
</dbReference>
<feature type="domain" description="Cadherin" evidence="17">
    <location>
        <begin position="2181"/>
        <end position="2279"/>
    </location>
</feature>
<feature type="domain" description="Cadherin" evidence="17">
    <location>
        <begin position="1209"/>
        <end position="1318"/>
    </location>
</feature>
<keyword evidence="7 14" id="KW-0106">Calcium</keyword>
<feature type="domain" description="Cadherin" evidence="17">
    <location>
        <begin position="2"/>
        <end position="108"/>
    </location>
</feature>
<evidence type="ECO:0000256" key="1">
    <source>
        <dbReference type="ARBA" id="ARBA00003436"/>
    </source>
</evidence>
<evidence type="ECO:0000256" key="8">
    <source>
        <dbReference type="ARBA" id="ARBA00022889"/>
    </source>
</evidence>
<dbReference type="PROSITE" id="PS50268">
    <property type="entry name" value="CADHERIN_2"/>
    <property type="match status" value="18"/>
</dbReference>
<feature type="domain" description="Cadherin" evidence="17">
    <location>
        <begin position="780"/>
        <end position="886"/>
    </location>
</feature>
<feature type="domain" description="Cadherin" evidence="17">
    <location>
        <begin position="2057"/>
        <end position="2166"/>
    </location>
</feature>
<feature type="non-terminal residue" evidence="18">
    <location>
        <position position="1"/>
    </location>
</feature>
<evidence type="ECO:0000256" key="15">
    <source>
        <dbReference type="SAM" id="MobiDB-lite"/>
    </source>
</evidence>
<feature type="domain" description="Cadherin" evidence="17">
    <location>
        <begin position="553"/>
        <end position="658"/>
    </location>
</feature>
<evidence type="ECO:0000256" key="7">
    <source>
        <dbReference type="ARBA" id="ARBA00022837"/>
    </source>
</evidence>
<dbReference type="FunFam" id="2.60.40.60:FF:000006">
    <property type="entry name" value="Protocadherin alpha 2"/>
    <property type="match status" value="3"/>
</dbReference>
<feature type="domain" description="Cadherin" evidence="17">
    <location>
        <begin position="1961"/>
        <end position="2056"/>
    </location>
</feature>
<keyword evidence="3" id="KW-1003">Cell membrane</keyword>
<dbReference type="Pfam" id="PF15974">
    <property type="entry name" value="Cadherin_tail"/>
    <property type="match status" value="1"/>
</dbReference>
<feature type="compositionally biased region" description="Basic and acidic residues" evidence="15">
    <location>
        <begin position="2408"/>
        <end position="2422"/>
    </location>
</feature>
<dbReference type="FunFam" id="2.60.40.60:FF:000004">
    <property type="entry name" value="Protocadherin 1 gamma 2"/>
    <property type="match status" value="3"/>
</dbReference>
<comment type="function">
    <text evidence="1">Potential calcium-dependent cell-adhesion protein. May be involved in the establishment and maintenance of specific neuronal connections in the brain.</text>
</comment>
<dbReference type="Pfam" id="PF00028">
    <property type="entry name" value="Cadherin"/>
    <property type="match status" value="15"/>
</dbReference>
<evidence type="ECO:0000256" key="10">
    <source>
        <dbReference type="ARBA" id="ARBA00023136"/>
    </source>
</evidence>
<sequence>ASAAVIRYEILEEREKGFAVGNVVRDLGLDLGSLSARRLRVVSGASRRFFEVNWETGEMFVNDRLDREELCGTLPSCTITLELVVERPLELFSAEVVIQDINDNNPSFPTREMKLEISEAVAPGTRFPLESAHDPDVGSNSLQTYELSRNEYFALRVQTREDSTKYAELVLERALDREREPDLQLVLTALDGGTPARSASLPIRIVVLDANDNAPTFNQSLYRARVLEDAPPGTRVVQVHATDLDEGPNGEIIYSFGSHNRAGVRELFSLDLVTGVLTVKGRLDFEDAKLHEIYIQAKDKGASPEGAHCKVLVEVVDVNDNAPEITVTSVYSPVPEDAPLGTVIALLSVTDLDAGENGLVTCEVPPGLPFSLTSSLKNYFTLKTSAALDRETVPEYNLSITARDAGTPSLSALTTVQVQVSDINDNPPQSSQSSYDVYVEENNLPGVPILNLSVWDPDAPQNARLSFFLLEQGAEIGLVGRYFTINRDSGVVSSLVPLDHEDRRAFELTAHISDGGTPVLATNISVNIFVTDRNDNAPQVLYPRPGQSSVEMLPRGTSAGHVVTRVVGWDPDAGHNAWLSYSLLGAPNQSLFAVGLHTGQVSTARPVQDTDSPRQTLTVLIKDNGEPSLSTTATLTVSVIEESPEARAEFPSGSAPREQNKNLTFYLLLSLILVSVGFAVTVLGVIVFKVYKWKQSRDLYRAPVSSLYRTPGPSLHADAVRGGLLPPHLYHQVYLTTDSRRSDPLLKKPGAASPLASRQNTLRSLDPVFYRQVLGAESSPPGQIRYPVPEESQEGTFVGNVAQDFLLDAESLAARRLQVAGEVNQRHFRVDLDSGALLIKNPIDREALCGLSASCIVPLEFVTEGPLEMYRAEVEIVDVNDHAPRFPRQQLDLEIGEAAPPGQRFPLEKAQDADVGSNSISSYRLSSNEHFALDVKKRSDGSLVPELLLEKPLDREKQSDYRLVLTAVDGGNPPRSGTAELRVSVLDVNDNAPAFQQSSYRISVLESAPAGMLLIQLNASDPDLGPSGNVTFSFSGHTPDRVRSLFSLHPTNGKLTLQGPLDFESENYYEFDVRARDGGSPAMEQHCSLRVDLLDVNDNAPHITVTSELGTLPESAEPGTVVALISVQDPDSGSNGDVSLRIPDHLPFALKSAFKNQFSLVTAGPLDREAKSSYDIMVTASDAGSPPLSTHRTIFLNISDVNDNPPSFFQRSHEVFVPENNRPGDLLCSLAASDPDSGLNALISYSLLEPRNRDVSASSFISLNPQTGAVHATRSFDYEQTQTLQFEVQARDRGNPPLSSTVTVRLFVLDLNDNAPAVLRPRARPGSLCPQALPPSVGAGHLVTKVTAVDLDSGYNAWVSYQLLEAPDPSLFAVSRYAGEVRTAVPIPADLPPQKLVIVVKDSGSPPLSTSVTLLVSLEEDTHPVVPDLRESSAPREGESRLTLYLAVSLVAICFVSFGSFVALISKCLRGAACGVTCFPAGTCACLTRSRRREGLPPSNGILRIQLGSDDPIKFVDVGGHSHGCTPLASAPTRSDSFMMVKSPSAPMAGEPVRPSCPPSDLLYGLEAGRRHKRFQLLHPKPWVCLRDRTAQSQCPGRDFWVMGPKTPPQLAGKWQVLCMLSLCSWGWVSGQLRYSVVEESEPGTLVGNVAQDLGLKLTDLLSRRLRLGSEESGHYFSLSLVSGALAVNQKIDRESLCGASTSCLLPLQVVTEHPLELIRVEVEILDLNDNSPSFATPEREIRISESAALGALFPLDSAQDPDVGTNTVSFYTLSPSSHFSLNVKTLKDGKLFPELVLEQQLDREAQASHQLVLTAVDGGIPPRSGTTLISITVLDINDNAPAFQSSVLRVGLPENAPMGTLLLRLNATDPDEGTNGQLDYSFGDHTSEAVRNLFGLDPSSGAIRVLGPIDFEESSFYEIHARARDQGQPAMEGHCVIQVDVGDANDNAPEVLLASLVNPVLESTPVGIVVGLFNVRDRDSGRNGEVSLDISSGLPFQIKPSENHYSLLTSQPLDREATSHYIIELLARDGGSPPLHAHLTVRLNISDVNDNAPYFTQQLYTAYIPENRPPGSLLCTVAASDPDTGENARLTYFIAGHQIQGAPASSFVYVNPADGRVFAQRTFDYELLQMLQIVVGVRDSGSPPLHANASLHVFVLDQNDNAPAVLHPRPGRDLSVPQRLPRSAPPGSFVTKVTAVDADAGHNAWLSYSLLPQSTAPGLFLVSAHTGEVRTARALLEDDPDTQQVVVLVRDNGDPSLSSTATVLLILEDKDPEEMPKSSDFLTHPPEHSDLTLYLIVALVAVSLLSLVTFTFLSAKCLRGHADGDGGGGECCGRQDSPSREFYKQSGPNLQVSSDGTLKYMEVTLRPTDSHSHCYRTCFSPASDGSDFTFLRPLSVQQPSALAQEPDTFRSRSNTLRERSQVRGSARPLGAAMEKPPSHIRDFELGIRSSATHRARARSASPAHAHAPSHLVFHVHRLLLPAARCQVHWLFQPAHSFPPTLLLASEVLTERAQVVAVLPLRTLEPPPAHARTWTGRLLTSQSRPQSSESGGREEGAGSLGKESGFAHCGQITVILSLCLCYLRPLRPEQAPPNTDWRFSQAQRPGTSGSQNGDETGTWPNNQFDTEMLQAMILASASEAADGSSTLGGSAGTMGLSARYGPQFTLQHVPDYRQNVYIPGSNATLTNAAGKRDGKAPAGGNGNKKKSGKKEKK</sequence>
<keyword evidence="5" id="KW-0732">Signal</keyword>
<protein>
    <recommendedName>
        <fullName evidence="13">Protocadherin gamma-C3</fullName>
    </recommendedName>
    <alternativeName>
        <fullName evidence="12">Protocadherin gamma-C5</fullName>
    </alternativeName>
</protein>
<dbReference type="PANTHER" id="PTHR24028">
    <property type="entry name" value="CADHERIN-87A"/>
    <property type="match status" value="1"/>
</dbReference>
<feature type="compositionally biased region" description="Basic residues" evidence="15">
    <location>
        <begin position="2703"/>
        <end position="2713"/>
    </location>
</feature>
<feature type="domain" description="Cadherin" evidence="17">
    <location>
        <begin position="887"/>
        <end position="995"/>
    </location>
</feature>
<dbReference type="InterPro" id="IPR015919">
    <property type="entry name" value="Cadherin-like_sf"/>
</dbReference>
<evidence type="ECO:0000256" key="4">
    <source>
        <dbReference type="ARBA" id="ARBA00022692"/>
    </source>
</evidence>
<reference evidence="19" key="1">
    <citation type="journal article" date="2019" name="IScience">
        <title>Narwhal Genome Reveals Long-Term Low Genetic Diversity despite Current Large Abundance Size.</title>
        <authorList>
            <person name="Westbury M.V."/>
            <person name="Petersen B."/>
            <person name="Garde E."/>
            <person name="Heide-Jorgensen M.P."/>
            <person name="Lorenzen E.D."/>
        </authorList>
    </citation>
    <scope>NUCLEOTIDE SEQUENCE [LARGE SCALE GENOMIC DNA]</scope>
</reference>
<dbReference type="FunFam" id="2.60.40.60:FF:000129">
    <property type="entry name" value="protocadherin alpha-C2 isoform X1"/>
    <property type="match status" value="2"/>
</dbReference>
<evidence type="ECO:0000256" key="12">
    <source>
        <dbReference type="ARBA" id="ARBA00074460"/>
    </source>
</evidence>
<dbReference type="Proteomes" id="UP000308365">
    <property type="component" value="Unassembled WGS sequence"/>
</dbReference>
<evidence type="ECO:0000313" key="18">
    <source>
        <dbReference type="EMBL" id="TKC50779.1"/>
    </source>
</evidence>
<accession>A0A4U1FL13</accession>
<evidence type="ECO:0000259" key="17">
    <source>
        <dbReference type="PROSITE" id="PS50268"/>
    </source>
</evidence>
<comment type="subcellular location">
    <subcellularLocation>
        <location evidence="2">Cell membrane</location>
        <topology evidence="2">Single-pass type I membrane protein</topology>
    </subcellularLocation>
</comment>
<feature type="domain" description="Cadherin" evidence="17">
    <location>
        <begin position="431"/>
        <end position="540"/>
    </location>
</feature>
<keyword evidence="6" id="KW-0677">Repeat</keyword>
<keyword evidence="8" id="KW-0130">Cell adhesion</keyword>
<dbReference type="GO" id="GO:0005886">
    <property type="term" value="C:plasma membrane"/>
    <property type="evidence" value="ECO:0007669"/>
    <property type="project" value="UniProtKB-SubCell"/>
</dbReference>
<dbReference type="CDD" id="cd11304">
    <property type="entry name" value="Cadherin_repeat"/>
    <property type="match status" value="17"/>
</dbReference>
<feature type="domain" description="Cadherin" evidence="17">
    <location>
        <begin position="1736"/>
        <end position="1844"/>
    </location>
</feature>
<dbReference type="PANTHER" id="PTHR24028:SF272">
    <property type="entry name" value="PROTOCADHERIN GAMMA-C4"/>
    <property type="match status" value="1"/>
</dbReference>
<evidence type="ECO:0000313" key="19">
    <source>
        <dbReference type="Proteomes" id="UP000308365"/>
    </source>
</evidence>
<feature type="compositionally biased region" description="Polar residues" evidence="15">
    <location>
        <begin position="2597"/>
        <end position="2622"/>
    </location>
</feature>
<keyword evidence="11" id="KW-0325">Glycoprotein</keyword>
<keyword evidence="10 16" id="KW-0472">Membrane</keyword>
<feature type="domain" description="Cadherin" evidence="17">
    <location>
        <begin position="1333"/>
        <end position="1429"/>
    </location>
</feature>
<evidence type="ECO:0000256" key="13">
    <source>
        <dbReference type="ARBA" id="ARBA00074462"/>
    </source>
</evidence>
<dbReference type="Pfam" id="PF16492">
    <property type="entry name" value="Cadherin_C_2"/>
    <property type="match status" value="2"/>
</dbReference>
<feature type="region of interest" description="Disordered" evidence="15">
    <location>
        <begin position="2683"/>
        <end position="2713"/>
    </location>
</feature>
<comment type="caution">
    <text evidence="18">The sequence shown here is derived from an EMBL/GenBank/DDBJ whole genome shotgun (WGS) entry which is preliminary data.</text>
</comment>
<feature type="domain" description="Cadherin" evidence="17">
    <location>
        <begin position="326"/>
        <end position="430"/>
    </location>
</feature>
<dbReference type="FunFam" id="2.60.40.60:FF:000185">
    <property type="entry name" value="Protocadherin 2 alpha c"/>
    <property type="match status" value="1"/>
</dbReference>
<feature type="transmembrane region" description="Helical" evidence="16">
    <location>
        <begin position="665"/>
        <end position="691"/>
    </location>
</feature>
<dbReference type="FunFam" id="2.60.40.60:FF:000007">
    <property type="entry name" value="Protocadherin alpha 2"/>
    <property type="match status" value="1"/>
</dbReference>
<evidence type="ECO:0000256" key="6">
    <source>
        <dbReference type="ARBA" id="ARBA00022737"/>
    </source>
</evidence>
<dbReference type="InterPro" id="IPR032455">
    <property type="entry name" value="Cadherin_C"/>
</dbReference>
<feature type="domain" description="Cadherin" evidence="17">
    <location>
        <begin position="218"/>
        <end position="325"/>
    </location>
</feature>